<keyword evidence="2" id="KW-1185">Reference proteome</keyword>
<dbReference type="EMBL" id="JADYXP020000004">
    <property type="protein sequence ID" value="KAL0125384.1"/>
    <property type="molecule type" value="Genomic_DNA"/>
</dbReference>
<dbReference type="AlphaFoldDB" id="A0AAW2GEW6"/>
<name>A0AAW2GEW6_9HYME</name>
<protein>
    <submittedName>
        <fullName evidence="1">Uncharacterized protein</fullName>
    </submittedName>
</protein>
<comment type="caution">
    <text evidence="1">The sequence shown here is derived from an EMBL/GenBank/DDBJ whole genome shotgun (WGS) entry which is preliminary data.</text>
</comment>
<evidence type="ECO:0000313" key="2">
    <source>
        <dbReference type="Proteomes" id="UP001430953"/>
    </source>
</evidence>
<dbReference type="Proteomes" id="UP001430953">
    <property type="component" value="Unassembled WGS sequence"/>
</dbReference>
<sequence>MCNDFKISFPVSFRCTQLYIVLTKVSIILKRQL</sequence>
<organism evidence="1 2">
    <name type="scientific">Cardiocondyla obscurior</name>
    <dbReference type="NCBI Taxonomy" id="286306"/>
    <lineage>
        <taxon>Eukaryota</taxon>
        <taxon>Metazoa</taxon>
        <taxon>Ecdysozoa</taxon>
        <taxon>Arthropoda</taxon>
        <taxon>Hexapoda</taxon>
        <taxon>Insecta</taxon>
        <taxon>Pterygota</taxon>
        <taxon>Neoptera</taxon>
        <taxon>Endopterygota</taxon>
        <taxon>Hymenoptera</taxon>
        <taxon>Apocrita</taxon>
        <taxon>Aculeata</taxon>
        <taxon>Formicoidea</taxon>
        <taxon>Formicidae</taxon>
        <taxon>Myrmicinae</taxon>
        <taxon>Cardiocondyla</taxon>
    </lineage>
</organism>
<gene>
    <name evidence="1" type="ORF">PUN28_004491</name>
</gene>
<accession>A0AAW2GEW6</accession>
<evidence type="ECO:0000313" key="1">
    <source>
        <dbReference type="EMBL" id="KAL0125384.1"/>
    </source>
</evidence>
<reference evidence="1 2" key="1">
    <citation type="submission" date="2023-03" db="EMBL/GenBank/DDBJ databases">
        <title>High recombination rates correlate with genetic variation in Cardiocondyla obscurior ants.</title>
        <authorList>
            <person name="Errbii M."/>
        </authorList>
    </citation>
    <scope>NUCLEOTIDE SEQUENCE [LARGE SCALE GENOMIC DNA]</scope>
    <source>
        <strain evidence="1">Alpha-2009</strain>
        <tissue evidence="1">Whole body</tissue>
    </source>
</reference>
<proteinExistence type="predicted"/>